<comment type="caution">
    <text evidence="2">The sequence shown here is derived from an EMBL/GenBank/DDBJ whole genome shotgun (WGS) entry which is preliminary data.</text>
</comment>
<protein>
    <submittedName>
        <fullName evidence="2">Uncharacterized protein</fullName>
    </submittedName>
</protein>
<dbReference type="InParanoid" id="A0A482XGL2"/>
<gene>
    <name evidence="2" type="ORF">LSTR_LSTR000571</name>
</gene>
<evidence type="ECO:0000256" key="1">
    <source>
        <dbReference type="SAM" id="MobiDB-lite"/>
    </source>
</evidence>
<feature type="region of interest" description="Disordered" evidence="1">
    <location>
        <begin position="1"/>
        <end position="20"/>
    </location>
</feature>
<dbReference type="Proteomes" id="UP000291343">
    <property type="component" value="Unassembled WGS sequence"/>
</dbReference>
<reference evidence="2 3" key="1">
    <citation type="journal article" date="2017" name="Gigascience">
        <title>Genome sequence of the small brown planthopper, Laodelphax striatellus.</title>
        <authorList>
            <person name="Zhu J."/>
            <person name="Jiang F."/>
            <person name="Wang X."/>
            <person name="Yang P."/>
            <person name="Bao Y."/>
            <person name="Zhao W."/>
            <person name="Wang W."/>
            <person name="Lu H."/>
            <person name="Wang Q."/>
            <person name="Cui N."/>
            <person name="Li J."/>
            <person name="Chen X."/>
            <person name="Luo L."/>
            <person name="Yu J."/>
            <person name="Kang L."/>
            <person name="Cui F."/>
        </authorList>
    </citation>
    <scope>NUCLEOTIDE SEQUENCE [LARGE SCALE GENOMIC DNA]</scope>
    <source>
        <strain evidence="2">Lst14</strain>
    </source>
</reference>
<dbReference type="EMBL" id="QKKF02010319">
    <property type="protein sequence ID" value="RZF44619.1"/>
    <property type="molecule type" value="Genomic_DNA"/>
</dbReference>
<name>A0A482XGL2_LAOST</name>
<sequence length="117" mass="12894">MVEDEEGEEEEGGSRPNSNCLPIQGIWSLRVLERDPMLKGIGSRMKGLIHPYGLNVGLIEFIGGPYGSAIDSEESRMQIQKGQKPGYTAEAFSGCPQTRRSGSVRSEVRQRATRLVQ</sequence>
<feature type="region of interest" description="Disordered" evidence="1">
    <location>
        <begin position="85"/>
        <end position="117"/>
    </location>
</feature>
<proteinExistence type="predicted"/>
<keyword evidence="3" id="KW-1185">Reference proteome</keyword>
<evidence type="ECO:0000313" key="2">
    <source>
        <dbReference type="EMBL" id="RZF44619.1"/>
    </source>
</evidence>
<evidence type="ECO:0000313" key="3">
    <source>
        <dbReference type="Proteomes" id="UP000291343"/>
    </source>
</evidence>
<feature type="compositionally biased region" description="Polar residues" evidence="1">
    <location>
        <begin position="95"/>
        <end position="104"/>
    </location>
</feature>
<organism evidence="2 3">
    <name type="scientific">Laodelphax striatellus</name>
    <name type="common">Small brown planthopper</name>
    <name type="synonym">Delphax striatella</name>
    <dbReference type="NCBI Taxonomy" id="195883"/>
    <lineage>
        <taxon>Eukaryota</taxon>
        <taxon>Metazoa</taxon>
        <taxon>Ecdysozoa</taxon>
        <taxon>Arthropoda</taxon>
        <taxon>Hexapoda</taxon>
        <taxon>Insecta</taxon>
        <taxon>Pterygota</taxon>
        <taxon>Neoptera</taxon>
        <taxon>Paraneoptera</taxon>
        <taxon>Hemiptera</taxon>
        <taxon>Auchenorrhyncha</taxon>
        <taxon>Fulgoroidea</taxon>
        <taxon>Delphacidae</taxon>
        <taxon>Criomorphinae</taxon>
        <taxon>Laodelphax</taxon>
    </lineage>
</organism>
<dbReference type="AlphaFoldDB" id="A0A482XGL2"/>
<feature type="compositionally biased region" description="Acidic residues" evidence="1">
    <location>
        <begin position="1"/>
        <end position="11"/>
    </location>
</feature>
<accession>A0A482XGL2</accession>